<name>A0ABS8YD60_9BACL</name>
<dbReference type="EMBL" id="JAJNBZ010000007">
    <property type="protein sequence ID" value="MCE5169953.1"/>
    <property type="molecule type" value="Genomic_DNA"/>
</dbReference>
<dbReference type="RefSeq" id="WP_233696817.1">
    <property type="nucleotide sequence ID" value="NZ_JAJNBZ010000007.1"/>
</dbReference>
<accession>A0ABS8YD60</accession>
<dbReference type="Pfam" id="PF05751">
    <property type="entry name" value="FixH"/>
    <property type="match status" value="1"/>
</dbReference>
<sequence length="140" mass="14885">MKLKPFIVGAAAAISLLLLISAGYAWKDSIQYEAVMTVQQEGVELQTEIAPFPPQMLASATLSIRLSDGSGQPVSGAKMSAALSMPHMMCGRIEVKISEAEPGIYTGEAVPLMAGMWEMLVVVHSGGRKVEAVHPFEAVQ</sequence>
<proteinExistence type="predicted"/>
<organism evidence="1 2">
    <name type="scientific">Paenibacillus profundus</name>
    <dbReference type="NCBI Taxonomy" id="1173085"/>
    <lineage>
        <taxon>Bacteria</taxon>
        <taxon>Bacillati</taxon>
        <taxon>Bacillota</taxon>
        <taxon>Bacilli</taxon>
        <taxon>Bacillales</taxon>
        <taxon>Paenibacillaceae</taxon>
        <taxon>Paenibacillus</taxon>
    </lineage>
</organism>
<reference evidence="1 2" key="1">
    <citation type="submission" date="2021-11" db="EMBL/GenBank/DDBJ databases">
        <title>Draft genome sequence of Paenibacillus profundus YoMME, a new Gram-positive bacteria with exoelectrogenic properties.</title>
        <authorList>
            <person name="Hubenova Y."/>
            <person name="Hubenova E."/>
            <person name="Manasiev Y."/>
            <person name="Peykov S."/>
            <person name="Mitov M."/>
        </authorList>
    </citation>
    <scope>NUCLEOTIDE SEQUENCE [LARGE SCALE GENOMIC DNA]</scope>
    <source>
        <strain evidence="1 2">YoMME</strain>
    </source>
</reference>
<gene>
    <name evidence="1" type="ORF">LQV63_11595</name>
</gene>
<dbReference type="Proteomes" id="UP001199916">
    <property type="component" value="Unassembled WGS sequence"/>
</dbReference>
<keyword evidence="2" id="KW-1185">Reference proteome</keyword>
<dbReference type="InterPro" id="IPR008620">
    <property type="entry name" value="FixH"/>
</dbReference>
<protein>
    <submittedName>
        <fullName evidence="1">FixH family protein</fullName>
    </submittedName>
</protein>
<evidence type="ECO:0000313" key="2">
    <source>
        <dbReference type="Proteomes" id="UP001199916"/>
    </source>
</evidence>
<evidence type="ECO:0000313" key="1">
    <source>
        <dbReference type="EMBL" id="MCE5169953.1"/>
    </source>
</evidence>
<comment type="caution">
    <text evidence="1">The sequence shown here is derived from an EMBL/GenBank/DDBJ whole genome shotgun (WGS) entry which is preliminary data.</text>
</comment>